<reference evidence="3 4" key="1">
    <citation type="submission" date="2018-04" db="EMBL/GenBank/DDBJ databases">
        <title>Altererythrobacter sp. HME9302 genome sequencing and assembly.</title>
        <authorList>
            <person name="Kang H."/>
            <person name="Kim H."/>
            <person name="Joh K."/>
        </authorList>
    </citation>
    <scope>NUCLEOTIDE SEQUENCE [LARGE SCALE GENOMIC DNA]</scope>
    <source>
        <strain evidence="3 4">HME9302</strain>
    </source>
</reference>
<dbReference type="AlphaFoldDB" id="A0A369QCG8"/>
<evidence type="ECO:0000313" key="3">
    <source>
        <dbReference type="EMBL" id="RDC61265.1"/>
    </source>
</evidence>
<protein>
    <submittedName>
        <fullName evidence="3">Alkaline phosphatase</fullName>
        <ecNumber evidence="3">3.1.3.1</ecNumber>
    </submittedName>
</protein>
<gene>
    <name evidence="3" type="primary">phoD</name>
    <name evidence="3" type="ORF">HME9302_02486</name>
</gene>
<dbReference type="InterPro" id="IPR018946">
    <property type="entry name" value="PhoD-like_MPP"/>
</dbReference>
<dbReference type="Gene3D" id="2.60.40.380">
    <property type="entry name" value="Purple acid phosphatase-like, N-terminal"/>
    <property type="match status" value="1"/>
</dbReference>
<dbReference type="InterPro" id="IPR038607">
    <property type="entry name" value="PhoD-like_sf"/>
</dbReference>
<dbReference type="Pfam" id="PF09423">
    <property type="entry name" value="PhoD"/>
    <property type="match status" value="1"/>
</dbReference>
<organism evidence="3 4">
    <name type="scientific">Alteripontixanthobacter maritimus</name>
    <dbReference type="NCBI Taxonomy" id="2161824"/>
    <lineage>
        <taxon>Bacteria</taxon>
        <taxon>Pseudomonadati</taxon>
        <taxon>Pseudomonadota</taxon>
        <taxon>Alphaproteobacteria</taxon>
        <taxon>Sphingomonadales</taxon>
        <taxon>Erythrobacteraceae</taxon>
        <taxon>Alteripontixanthobacter</taxon>
    </lineage>
</organism>
<dbReference type="GO" id="GO:0004035">
    <property type="term" value="F:alkaline phosphatase activity"/>
    <property type="evidence" value="ECO:0007669"/>
    <property type="project" value="UniProtKB-EC"/>
</dbReference>
<dbReference type="EMBL" id="QBKA01000002">
    <property type="protein sequence ID" value="RDC61265.1"/>
    <property type="molecule type" value="Genomic_DNA"/>
</dbReference>
<dbReference type="CDD" id="cd07389">
    <property type="entry name" value="MPP_PhoD"/>
    <property type="match status" value="1"/>
</dbReference>
<dbReference type="Proteomes" id="UP000253727">
    <property type="component" value="Unassembled WGS sequence"/>
</dbReference>
<dbReference type="PANTHER" id="PTHR43606">
    <property type="entry name" value="PHOSPHATASE, PUTATIVE (AFU_ORTHOLOGUE AFUA_6G08710)-RELATED"/>
    <property type="match status" value="1"/>
</dbReference>
<accession>A0A369QCG8</accession>
<evidence type="ECO:0000259" key="1">
    <source>
        <dbReference type="Pfam" id="PF09423"/>
    </source>
</evidence>
<proteinExistence type="predicted"/>
<dbReference type="InterPro" id="IPR032093">
    <property type="entry name" value="PhoD_N"/>
</dbReference>
<evidence type="ECO:0000313" key="4">
    <source>
        <dbReference type="Proteomes" id="UP000253727"/>
    </source>
</evidence>
<dbReference type="PANTHER" id="PTHR43606:SF2">
    <property type="entry name" value="ALKALINE PHOSPHATASE FAMILY PROTEIN (AFU_ORTHOLOGUE AFUA_5G03860)"/>
    <property type="match status" value="1"/>
</dbReference>
<name>A0A369QCG8_9SPHN</name>
<dbReference type="InterPro" id="IPR029052">
    <property type="entry name" value="Metallo-depent_PP-like"/>
</dbReference>
<comment type="caution">
    <text evidence="3">The sequence shown here is derived from an EMBL/GenBank/DDBJ whole genome shotgun (WGS) entry which is preliminary data.</text>
</comment>
<dbReference type="Gene3D" id="3.60.21.70">
    <property type="entry name" value="PhoD-like phosphatase"/>
    <property type="match status" value="1"/>
</dbReference>
<sequence>MSGLAAAAPLAATSGGRGFTHGVASGEPTSGSVLLWTRFAGAQDTQLTYVVREMDANRRVVAEGTALASSDTDWCAKAVASGLEPGRWYTYQFTAPDGSTSADGRTRTLPVGDVSRFRMAVFSCSNKGFGWFNAYAHAAEANEFDLVLHLGDYFYEYGAGTYPDAESTIADREISPASETLKLADYRARFASYRADPDLQRLHQIYPMVLGWDDHETANDSWSGGAENHDVATEGTWRARTDAATRAYREWLPVSDEPWAAYEIGQLATLYRLETRLTNRSEQFDIGTVLRGGKSPDEMMAALAAFREGAYRDSSREMLGQAQQDWLANGLKRSRSDGKTWQVLAQQVLMGQVSSNADLLDAIVDRAPAAVQGRLRAASLASRAGLPLNMDAWDGYPAARERLLVSALNADANLISLAGDTHNAWAFDLTHDGMAAGVEFGGQSVTSPGFETYLPGLPPEMLAASTMQSSPQLTWTDTSQRGYMAVELTPASAVCDWRFTQRVRKRSARLAGSHRMTTAAGTNKLAQG</sequence>
<dbReference type="SUPFAM" id="SSF56300">
    <property type="entry name" value="Metallo-dependent phosphatases"/>
    <property type="match status" value="1"/>
</dbReference>
<dbReference type="RefSeq" id="WP_230080000.1">
    <property type="nucleotide sequence ID" value="NZ_QBKA01000002.1"/>
</dbReference>
<feature type="domain" description="Phospholipase D N-terminal" evidence="2">
    <location>
        <begin position="21"/>
        <end position="108"/>
    </location>
</feature>
<dbReference type="Pfam" id="PF16655">
    <property type="entry name" value="PhoD_N"/>
    <property type="match status" value="1"/>
</dbReference>
<dbReference type="InterPro" id="IPR052900">
    <property type="entry name" value="Phospholipid_Metab_Enz"/>
</dbReference>
<dbReference type="EC" id="3.1.3.1" evidence="3"/>
<feature type="domain" description="PhoD-like phosphatase metallophosphatase" evidence="1">
    <location>
        <begin position="119"/>
        <end position="497"/>
    </location>
</feature>
<evidence type="ECO:0000259" key="2">
    <source>
        <dbReference type="Pfam" id="PF16655"/>
    </source>
</evidence>
<keyword evidence="3" id="KW-0378">Hydrolase</keyword>
<keyword evidence="4" id="KW-1185">Reference proteome</keyword>